<dbReference type="GO" id="GO:1990454">
    <property type="term" value="C:L-type voltage-gated calcium channel complex"/>
    <property type="evidence" value="ECO:0007669"/>
    <property type="project" value="TreeGrafter"/>
</dbReference>
<proteinExistence type="predicted"/>
<evidence type="ECO:0000313" key="4">
    <source>
        <dbReference type="Proteomes" id="UP001148018"/>
    </source>
</evidence>
<accession>A0A9Q0EM56</accession>
<comment type="caution">
    <text evidence="3">The sequence shown here is derived from an EMBL/GenBank/DDBJ whole genome shotgun (WGS) entry which is preliminary data.</text>
</comment>
<reference evidence="3" key="1">
    <citation type="submission" date="2022-07" db="EMBL/GenBank/DDBJ databases">
        <title>Chromosome-level genome of Muraenolepis orangiensis.</title>
        <authorList>
            <person name="Kim J."/>
        </authorList>
    </citation>
    <scope>NUCLEOTIDE SEQUENCE</scope>
    <source>
        <strain evidence="3">KU_S4_2022</strain>
        <tissue evidence="3">Muscle</tissue>
    </source>
</reference>
<dbReference type="Proteomes" id="UP001148018">
    <property type="component" value="Unassembled WGS sequence"/>
</dbReference>
<sequence length="87" mass="9132">MAAAMLSVFSLLLMALGSLCIAMALSKQSVLALLSSDPSVPVHHRLSWSVSCLCCSGVVLLAGGFLFLLLALPYNTWHRCLPQGGGD</sequence>
<organism evidence="3 4">
    <name type="scientific">Muraenolepis orangiensis</name>
    <name type="common">Patagonian moray cod</name>
    <dbReference type="NCBI Taxonomy" id="630683"/>
    <lineage>
        <taxon>Eukaryota</taxon>
        <taxon>Metazoa</taxon>
        <taxon>Chordata</taxon>
        <taxon>Craniata</taxon>
        <taxon>Vertebrata</taxon>
        <taxon>Euteleostomi</taxon>
        <taxon>Actinopterygii</taxon>
        <taxon>Neopterygii</taxon>
        <taxon>Teleostei</taxon>
        <taxon>Neoteleostei</taxon>
        <taxon>Acanthomorphata</taxon>
        <taxon>Zeiogadaria</taxon>
        <taxon>Gadariae</taxon>
        <taxon>Gadiformes</taxon>
        <taxon>Muraenolepidoidei</taxon>
        <taxon>Muraenolepididae</taxon>
        <taxon>Muraenolepis</taxon>
    </lineage>
</organism>
<keyword evidence="2" id="KW-0732">Signal</keyword>
<protein>
    <recommendedName>
        <fullName evidence="5">NADH dehydrogenase subunit 6</fullName>
    </recommendedName>
</protein>
<dbReference type="GO" id="GO:0005246">
    <property type="term" value="F:calcium channel regulator activity"/>
    <property type="evidence" value="ECO:0007669"/>
    <property type="project" value="TreeGrafter"/>
</dbReference>
<dbReference type="AlphaFoldDB" id="A0A9Q0EM56"/>
<evidence type="ECO:0000313" key="3">
    <source>
        <dbReference type="EMBL" id="KAJ3609814.1"/>
    </source>
</evidence>
<keyword evidence="1" id="KW-0812">Transmembrane</keyword>
<keyword evidence="1" id="KW-1133">Transmembrane helix</keyword>
<dbReference type="EMBL" id="JANIIK010000039">
    <property type="protein sequence ID" value="KAJ3609814.1"/>
    <property type="molecule type" value="Genomic_DNA"/>
</dbReference>
<feature type="chain" id="PRO_5040450416" description="NADH dehydrogenase subunit 6" evidence="2">
    <location>
        <begin position="27"/>
        <end position="87"/>
    </location>
</feature>
<feature type="transmembrane region" description="Helical" evidence="1">
    <location>
        <begin position="46"/>
        <end position="72"/>
    </location>
</feature>
<feature type="signal peptide" evidence="2">
    <location>
        <begin position="1"/>
        <end position="26"/>
    </location>
</feature>
<dbReference type="Gene3D" id="1.20.140.150">
    <property type="match status" value="1"/>
</dbReference>
<evidence type="ECO:0000256" key="1">
    <source>
        <dbReference type="SAM" id="Phobius"/>
    </source>
</evidence>
<dbReference type="GO" id="GO:1902514">
    <property type="term" value="P:regulation of calcium ion transmembrane transport via high voltage-gated calcium channel"/>
    <property type="evidence" value="ECO:0007669"/>
    <property type="project" value="TreeGrafter"/>
</dbReference>
<name>A0A9Q0EM56_9TELE</name>
<dbReference type="PANTHER" id="PTHR15025">
    <property type="entry name" value="VOLTAGE-DEPENDENT CALCIUM CHANNEL GAMMA-1 SUBUNIT-RELATED"/>
    <property type="match status" value="1"/>
</dbReference>
<dbReference type="OrthoDB" id="8890470at2759"/>
<evidence type="ECO:0000256" key="2">
    <source>
        <dbReference type="SAM" id="SignalP"/>
    </source>
</evidence>
<evidence type="ECO:0008006" key="5">
    <source>
        <dbReference type="Google" id="ProtNLM"/>
    </source>
</evidence>
<keyword evidence="1" id="KW-0472">Membrane</keyword>
<gene>
    <name evidence="3" type="ORF">NHX12_024324</name>
</gene>
<keyword evidence="4" id="KW-1185">Reference proteome</keyword>
<dbReference type="PANTHER" id="PTHR15025:SF6">
    <property type="entry name" value="VOLTAGE-DEPENDENT CALCIUM CHANNEL GAMMA-6 SUBUNIT"/>
    <property type="match status" value="1"/>
</dbReference>